<accession>A0A1F5V920</accession>
<dbReference type="Gene3D" id="3.30.70.3040">
    <property type="match status" value="1"/>
</dbReference>
<feature type="transmembrane region" description="Helical" evidence="11">
    <location>
        <begin position="175"/>
        <end position="200"/>
    </location>
</feature>
<evidence type="ECO:0000256" key="7">
    <source>
        <dbReference type="ARBA" id="ARBA00022989"/>
    </source>
</evidence>
<keyword evidence="9 10" id="KW-0131">Cell cycle</keyword>
<comment type="subcellular location">
    <subcellularLocation>
        <location evidence="1">Cell membrane</location>
        <topology evidence="1">Multi-pass membrane protein</topology>
    </subcellularLocation>
</comment>
<dbReference type="PANTHER" id="PTHR47755">
    <property type="entry name" value="CELL DIVISION PROTEIN FTSX"/>
    <property type="match status" value="1"/>
</dbReference>
<feature type="transmembrane region" description="Helical" evidence="11">
    <location>
        <begin position="220"/>
        <end position="243"/>
    </location>
</feature>
<evidence type="ECO:0000256" key="11">
    <source>
        <dbReference type="SAM" id="Phobius"/>
    </source>
</evidence>
<dbReference type="Pfam" id="PF02687">
    <property type="entry name" value="FtsX"/>
    <property type="match status" value="1"/>
</dbReference>
<dbReference type="InterPro" id="IPR003838">
    <property type="entry name" value="ABC3_permease_C"/>
</dbReference>
<evidence type="ECO:0000259" key="13">
    <source>
        <dbReference type="Pfam" id="PF18075"/>
    </source>
</evidence>
<comment type="similarity">
    <text evidence="2 10">Belongs to the ABC-4 integral membrane protein family. FtsX subfamily.</text>
</comment>
<proteinExistence type="inferred from homology"/>
<evidence type="ECO:0000256" key="3">
    <source>
        <dbReference type="ARBA" id="ARBA00021907"/>
    </source>
</evidence>
<evidence type="ECO:0000259" key="12">
    <source>
        <dbReference type="Pfam" id="PF02687"/>
    </source>
</evidence>
<dbReference type="InterPro" id="IPR004513">
    <property type="entry name" value="FtsX"/>
</dbReference>
<feature type="transmembrane region" description="Helical" evidence="11">
    <location>
        <begin position="275"/>
        <end position="298"/>
    </location>
</feature>
<feature type="domain" description="FtsX extracellular" evidence="13">
    <location>
        <begin position="61"/>
        <end position="156"/>
    </location>
</feature>
<evidence type="ECO:0000256" key="6">
    <source>
        <dbReference type="ARBA" id="ARBA00022692"/>
    </source>
</evidence>
<keyword evidence="7 11" id="KW-1133">Transmembrane helix</keyword>
<dbReference type="Proteomes" id="UP000178943">
    <property type="component" value="Unassembled WGS sequence"/>
</dbReference>
<keyword evidence="8 10" id="KW-0472">Membrane</keyword>
<organism evidence="14 15">
    <name type="scientific">Candidatus Fischerbacteria bacterium RBG_13_37_8</name>
    <dbReference type="NCBI Taxonomy" id="1817863"/>
    <lineage>
        <taxon>Bacteria</taxon>
        <taxon>Candidatus Fischeribacteriota</taxon>
    </lineage>
</organism>
<gene>
    <name evidence="14" type="ORF">A2Y62_07770</name>
</gene>
<comment type="caution">
    <text evidence="14">The sequence shown here is derived from an EMBL/GenBank/DDBJ whole genome shotgun (WGS) entry which is preliminary data.</text>
</comment>
<dbReference type="PIRSF" id="PIRSF003097">
    <property type="entry name" value="FtsX"/>
    <property type="match status" value="1"/>
</dbReference>
<evidence type="ECO:0000313" key="15">
    <source>
        <dbReference type="Proteomes" id="UP000178943"/>
    </source>
</evidence>
<evidence type="ECO:0000313" key="14">
    <source>
        <dbReference type="EMBL" id="OGF59943.1"/>
    </source>
</evidence>
<evidence type="ECO:0000256" key="10">
    <source>
        <dbReference type="PIRNR" id="PIRNR003097"/>
    </source>
</evidence>
<dbReference type="PANTHER" id="PTHR47755:SF1">
    <property type="entry name" value="CELL DIVISION PROTEIN FTSX"/>
    <property type="match status" value="1"/>
</dbReference>
<dbReference type="InterPro" id="IPR040690">
    <property type="entry name" value="FtsX_ECD"/>
</dbReference>
<dbReference type="EMBL" id="MFGW01000205">
    <property type="protein sequence ID" value="OGF59943.1"/>
    <property type="molecule type" value="Genomic_DNA"/>
</dbReference>
<feature type="transmembrane region" description="Helical" evidence="11">
    <location>
        <begin position="24"/>
        <end position="46"/>
    </location>
</feature>
<evidence type="ECO:0000256" key="5">
    <source>
        <dbReference type="ARBA" id="ARBA00022618"/>
    </source>
</evidence>
<feature type="domain" description="ABC3 transporter permease C-terminal" evidence="12">
    <location>
        <begin position="178"/>
        <end position="296"/>
    </location>
</feature>
<keyword evidence="4 10" id="KW-1003">Cell membrane</keyword>
<evidence type="ECO:0000256" key="9">
    <source>
        <dbReference type="ARBA" id="ARBA00023306"/>
    </source>
</evidence>
<dbReference type="STRING" id="1817863.A2Y62_07770"/>
<keyword evidence="6 11" id="KW-0812">Transmembrane</keyword>
<dbReference type="GO" id="GO:0051301">
    <property type="term" value="P:cell division"/>
    <property type="evidence" value="ECO:0007669"/>
    <property type="project" value="UniProtKB-KW"/>
</dbReference>
<dbReference type="GO" id="GO:0005886">
    <property type="term" value="C:plasma membrane"/>
    <property type="evidence" value="ECO:0007669"/>
    <property type="project" value="UniProtKB-SubCell"/>
</dbReference>
<evidence type="ECO:0000256" key="2">
    <source>
        <dbReference type="ARBA" id="ARBA00007379"/>
    </source>
</evidence>
<evidence type="ECO:0000256" key="1">
    <source>
        <dbReference type="ARBA" id="ARBA00004651"/>
    </source>
</evidence>
<protein>
    <recommendedName>
        <fullName evidence="3 10">Cell division protein FtsX</fullName>
    </recommendedName>
</protein>
<dbReference type="Pfam" id="PF18075">
    <property type="entry name" value="FtsX_ECD"/>
    <property type="match status" value="1"/>
</dbReference>
<evidence type="ECO:0000256" key="8">
    <source>
        <dbReference type="ARBA" id="ARBA00023136"/>
    </source>
</evidence>
<dbReference type="AlphaFoldDB" id="A0A1F5V920"/>
<sequence length="301" mass="34179">MHYLNIIYFIVRESVIYIWRNKTITFLSIAVTSFSLFVIAFFLATVENINVFIERVTQEISVNIFLADTVTPVQRQYIEKLLKSSDYVHSYEYIAKDKALNDFLRAMPNFESIVANLKENPIPSSYRVILKEKYNSENAIKNFIKIFVEAEGIEEIQYDRQWFEKLISFINIIKFGAIIIGAVLVFTALFTIANVIRLVVYGRKDEIEILRLVGASSYYIKGPFILEGVLQGMTAGVISLLALYGAYKILMHYIIASQAAGAVQLLVFLSSDMQISVVLTGVLIGFIGSFFSVSHLLVEQQ</sequence>
<name>A0A1F5V920_9BACT</name>
<reference evidence="14 15" key="1">
    <citation type="journal article" date="2016" name="Nat. Commun.">
        <title>Thousands of microbial genomes shed light on interconnected biogeochemical processes in an aquifer system.</title>
        <authorList>
            <person name="Anantharaman K."/>
            <person name="Brown C.T."/>
            <person name="Hug L.A."/>
            <person name="Sharon I."/>
            <person name="Castelle C.J."/>
            <person name="Probst A.J."/>
            <person name="Thomas B.C."/>
            <person name="Singh A."/>
            <person name="Wilkins M.J."/>
            <person name="Karaoz U."/>
            <person name="Brodie E.L."/>
            <person name="Williams K.H."/>
            <person name="Hubbard S.S."/>
            <person name="Banfield J.F."/>
        </authorList>
    </citation>
    <scope>NUCLEOTIDE SEQUENCE [LARGE SCALE GENOMIC DNA]</scope>
</reference>
<feature type="transmembrane region" description="Helical" evidence="11">
    <location>
        <begin position="250"/>
        <end position="269"/>
    </location>
</feature>
<keyword evidence="5 10" id="KW-0132">Cell division</keyword>
<evidence type="ECO:0000256" key="4">
    <source>
        <dbReference type="ARBA" id="ARBA00022475"/>
    </source>
</evidence>